<dbReference type="Proteomes" id="UP000765845">
    <property type="component" value="Unassembled WGS sequence"/>
</dbReference>
<keyword evidence="1" id="KW-0732">Signal</keyword>
<name>A0ABX1GGR5_9GAMM</name>
<dbReference type="EMBL" id="JAAWWK010000004">
    <property type="protein sequence ID" value="NKI18336.1"/>
    <property type="molecule type" value="Genomic_DNA"/>
</dbReference>
<comment type="caution">
    <text evidence="2">The sequence shown here is derived from an EMBL/GenBank/DDBJ whole genome shotgun (WGS) entry which is preliminary data.</text>
</comment>
<sequence>MPHAAKLLLAAASLLLSFNVSAACSMAAIMNAPKMPAASEASFEEVAELHTQVDRYLEKASSRLERCADISDPFLYNVAVDYLNRVAANYNSLAQAHNTQITLSAR</sequence>
<evidence type="ECO:0000256" key="1">
    <source>
        <dbReference type="SAM" id="SignalP"/>
    </source>
</evidence>
<proteinExistence type="predicted"/>
<gene>
    <name evidence="2" type="ORF">HCU74_13045</name>
</gene>
<keyword evidence="3" id="KW-1185">Reference proteome</keyword>
<feature type="signal peptide" evidence="1">
    <location>
        <begin position="1"/>
        <end position="22"/>
    </location>
</feature>
<evidence type="ECO:0000313" key="2">
    <source>
        <dbReference type="EMBL" id="NKI18336.1"/>
    </source>
</evidence>
<dbReference type="PROSITE" id="PS51257">
    <property type="entry name" value="PROKAR_LIPOPROTEIN"/>
    <property type="match status" value="1"/>
</dbReference>
<organism evidence="2 3">
    <name type="scientific">Spongiibacter thalassae</name>
    <dbReference type="NCBI Taxonomy" id="2721624"/>
    <lineage>
        <taxon>Bacteria</taxon>
        <taxon>Pseudomonadati</taxon>
        <taxon>Pseudomonadota</taxon>
        <taxon>Gammaproteobacteria</taxon>
        <taxon>Cellvibrionales</taxon>
        <taxon>Spongiibacteraceae</taxon>
        <taxon>Spongiibacter</taxon>
    </lineage>
</organism>
<evidence type="ECO:0000313" key="3">
    <source>
        <dbReference type="Proteomes" id="UP000765845"/>
    </source>
</evidence>
<feature type="chain" id="PRO_5045893018" evidence="1">
    <location>
        <begin position="23"/>
        <end position="106"/>
    </location>
</feature>
<dbReference type="RefSeq" id="WP_168450852.1">
    <property type="nucleotide sequence ID" value="NZ_JAAWWK010000004.1"/>
</dbReference>
<protein>
    <submittedName>
        <fullName evidence="2">Uncharacterized protein</fullName>
    </submittedName>
</protein>
<reference evidence="2 3" key="1">
    <citation type="submission" date="2020-04" db="EMBL/GenBank/DDBJ databases">
        <authorList>
            <person name="Yoon J."/>
        </authorList>
    </citation>
    <scope>NUCLEOTIDE SEQUENCE [LARGE SCALE GENOMIC DNA]</scope>
    <source>
        <strain evidence="2 3">KMU-166</strain>
    </source>
</reference>
<accession>A0ABX1GGR5</accession>